<protein>
    <recommendedName>
        <fullName evidence="3">Peptide deformylase</fullName>
        <shortName evidence="3">PDF</shortName>
        <ecNumber evidence="3">3.5.1.88</ecNumber>
    </recommendedName>
    <alternativeName>
        <fullName evidence="3">Polypeptide deformylase</fullName>
    </alternativeName>
</protein>
<evidence type="ECO:0000256" key="1">
    <source>
        <dbReference type="ARBA" id="ARBA00010759"/>
    </source>
</evidence>
<dbReference type="GO" id="GO:0042586">
    <property type="term" value="F:peptide deformylase activity"/>
    <property type="evidence" value="ECO:0007669"/>
    <property type="project" value="UniProtKB-EC"/>
</dbReference>
<feature type="binding site" evidence="3">
    <location>
        <position position="130"/>
    </location>
    <ligand>
        <name>Fe cation</name>
        <dbReference type="ChEBI" id="CHEBI:24875"/>
    </ligand>
</feature>
<comment type="cofactor">
    <cofactor evidence="3">
        <name>Fe(2+)</name>
        <dbReference type="ChEBI" id="CHEBI:29033"/>
    </cofactor>
    <text evidence="3">Binds 1 Fe(2+) ion.</text>
</comment>
<dbReference type="PANTHER" id="PTHR10458:SF22">
    <property type="entry name" value="PEPTIDE DEFORMYLASE"/>
    <property type="match status" value="1"/>
</dbReference>
<dbReference type="NCBIfam" id="TIGR00079">
    <property type="entry name" value="pept_deformyl"/>
    <property type="match status" value="1"/>
</dbReference>
<keyword evidence="5" id="KW-1185">Reference proteome</keyword>
<comment type="function">
    <text evidence="3">Removes the formyl group from the N-terminal Met of newly synthesized proteins. Requires at least a dipeptide for an efficient rate of reaction. N-terminal L-methionine is a prerequisite for activity but the enzyme has broad specificity at other positions.</text>
</comment>
<keyword evidence="3 4" id="KW-0378">Hydrolase</keyword>
<evidence type="ECO:0000313" key="5">
    <source>
        <dbReference type="Proteomes" id="UP001519271"/>
    </source>
</evidence>
<dbReference type="SUPFAM" id="SSF56420">
    <property type="entry name" value="Peptide deformylase"/>
    <property type="match status" value="1"/>
</dbReference>
<dbReference type="PRINTS" id="PR01576">
    <property type="entry name" value="PDEFORMYLASE"/>
</dbReference>
<dbReference type="HAMAP" id="MF_00163">
    <property type="entry name" value="Pep_deformylase"/>
    <property type="match status" value="1"/>
</dbReference>
<dbReference type="InterPro" id="IPR036821">
    <property type="entry name" value="Peptide_deformylase_sf"/>
</dbReference>
<keyword evidence="3" id="KW-0479">Metal-binding</keyword>
<sequence length="158" mass="17791">MALRTIRTVGDDVLRKTAKPVAEITPRIKTLIKDMFDTMVHEDGVGLAAPQVGILKRIFVIGLEEKRYVFINPEILQMEGEYLDYEGCLSVPGESGVVKRPRFVKVKALNEDGEEFTLEASMLLARAICHENDHLNGSLFTDKLEDVPEDFEPEEETV</sequence>
<dbReference type="EC" id="3.5.1.88" evidence="3"/>
<dbReference type="Pfam" id="PF01327">
    <property type="entry name" value="Pep_deformylase"/>
    <property type="match status" value="1"/>
</dbReference>
<feature type="binding site" evidence="3">
    <location>
        <position position="88"/>
    </location>
    <ligand>
        <name>Fe cation</name>
        <dbReference type="ChEBI" id="CHEBI:24875"/>
    </ligand>
</feature>
<evidence type="ECO:0000313" key="4">
    <source>
        <dbReference type="EMBL" id="MBP1918570.1"/>
    </source>
</evidence>
<dbReference type="NCBIfam" id="NF001159">
    <property type="entry name" value="PRK00150.1-3"/>
    <property type="match status" value="1"/>
</dbReference>
<name>A0ABS4G1Z9_9CLOT</name>
<dbReference type="Proteomes" id="UP001519271">
    <property type="component" value="Unassembled WGS sequence"/>
</dbReference>
<dbReference type="Gene3D" id="3.90.45.10">
    <property type="entry name" value="Peptide deformylase"/>
    <property type="match status" value="1"/>
</dbReference>
<comment type="similarity">
    <text evidence="1 3">Belongs to the polypeptide deformylase family.</text>
</comment>
<accession>A0ABS4G1Z9</accession>
<proteinExistence type="inferred from homology"/>
<dbReference type="RefSeq" id="WP_209458797.1">
    <property type="nucleotide sequence ID" value="NZ_JAGGKC010000006.1"/>
</dbReference>
<dbReference type="CDD" id="cd00487">
    <property type="entry name" value="Pep_deformylase"/>
    <property type="match status" value="1"/>
</dbReference>
<keyword evidence="3" id="KW-0648">Protein biosynthesis</keyword>
<evidence type="ECO:0000256" key="2">
    <source>
        <dbReference type="ARBA" id="ARBA00023004"/>
    </source>
</evidence>
<reference evidence="4 5" key="1">
    <citation type="submission" date="2021-03" db="EMBL/GenBank/DDBJ databases">
        <title>Genomic Encyclopedia of Type Strains, Phase IV (KMG-IV): sequencing the most valuable type-strain genomes for metagenomic binning, comparative biology and taxonomic classification.</title>
        <authorList>
            <person name="Goeker M."/>
        </authorList>
    </citation>
    <scope>NUCLEOTIDE SEQUENCE [LARGE SCALE GENOMIC DNA]</scope>
    <source>
        <strain evidence="4 5">DSM 6139</strain>
    </source>
</reference>
<gene>
    <name evidence="3" type="primary">def</name>
    <name evidence="4" type="ORF">J2Z34_001046</name>
</gene>
<evidence type="ECO:0000256" key="3">
    <source>
        <dbReference type="HAMAP-Rule" id="MF_00163"/>
    </source>
</evidence>
<feature type="binding site" evidence="3">
    <location>
        <position position="134"/>
    </location>
    <ligand>
        <name>Fe cation</name>
        <dbReference type="ChEBI" id="CHEBI:24875"/>
    </ligand>
</feature>
<dbReference type="PANTHER" id="PTHR10458">
    <property type="entry name" value="PEPTIDE DEFORMYLASE"/>
    <property type="match status" value="1"/>
</dbReference>
<dbReference type="InterPro" id="IPR023635">
    <property type="entry name" value="Peptide_deformylase"/>
</dbReference>
<comment type="caution">
    <text evidence="4">The sequence shown here is derived from an EMBL/GenBank/DDBJ whole genome shotgun (WGS) entry which is preliminary data.</text>
</comment>
<feature type="active site" evidence="3">
    <location>
        <position position="131"/>
    </location>
</feature>
<comment type="catalytic activity">
    <reaction evidence="3">
        <text>N-terminal N-formyl-L-methionyl-[peptide] + H2O = N-terminal L-methionyl-[peptide] + formate</text>
        <dbReference type="Rhea" id="RHEA:24420"/>
        <dbReference type="Rhea" id="RHEA-COMP:10639"/>
        <dbReference type="Rhea" id="RHEA-COMP:10640"/>
        <dbReference type="ChEBI" id="CHEBI:15377"/>
        <dbReference type="ChEBI" id="CHEBI:15740"/>
        <dbReference type="ChEBI" id="CHEBI:49298"/>
        <dbReference type="ChEBI" id="CHEBI:64731"/>
        <dbReference type="EC" id="3.5.1.88"/>
    </reaction>
</comment>
<organism evidence="4 5">
    <name type="scientific">Youngiibacter multivorans</name>
    <dbReference type="NCBI Taxonomy" id="937251"/>
    <lineage>
        <taxon>Bacteria</taxon>
        <taxon>Bacillati</taxon>
        <taxon>Bacillota</taxon>
        <taxon>Clostridia</taxon>
        <taxon>Eubacteriales</taxon>
        <taxon>Clostridiaceae</taxon>
        <taxon>Youngiibacter</taxon>
    </lineage>
</organism>
<keyword evidence="2 3" id="KW-0408">Iron</keyword>
<dbReference type="PIRSF" id="PIRSF004749">
    <property type="entry name" value="Pep_def"/>
    <property type="match status" value="1"/>
</dbReference>
<dbReference type="EMBL" id="JAGGKC010000006">
    <property type="protein sequence ID" value="MBP1918570.1"/>
    <property type="molecule type" value="Genomic_DNA"/>
</dbReference>